<feature type="transmembrane region" description="Helical" evidence="1">
    <location>
        <begin position="217"/>
        <end position="238"/>
    </location>
</feature>
<dbReference type="Proteomes" id="UP000308549">
    <property type="component" value="Unassembled WGS sequence"/>
</dbReference>
<evidence type="ECO:0000313" key="2">
    <source>
        <dbReference type="EMBL" id="TKA31989.1"/>
    </source>
</evidence>
<evidence type="ECO:0000313" key="3">
    <source>
        <dbReference type="Proteomes" id="UP000308549"/>
    </source>
</evidence>
<proteinExistence type="predicted"/>
<feature type="transmembrane region" description="Helical" evidence="1">
    <location>
        <begin position="143"/>
        <end position="174"/>
    </location>
</feature>
<name>A0A4V5N5M8_9PEZI</name>
<feature type="transmembrane region" description="Helical" evidence="1">
    <location>
        <begin position="180"/>
        <end position="205"/>
    </location>
</feature>
<dbReference type="AlphaFoldDB" id="A0A4V5N5M8"/>
<sequence length="272" mass="29330">MKEILYQRALNDNTIMAKMTLLGRNGRGFRATLAAAKRASRTVSATIPDGDGDEVIPSAPARQPPALPATSLDTAQARFCTLPYAEFDEEVVIDEKTPLLPNMPYGDAKERLERIDLERGSEGILELAKSQQRVTRRFRIKIILGNACLFFAAIVGAACAGTIAAIITAIFATIPSECDALVILLFGAMAGTQLTLLVLLFWALGLPFRQALSESCACMWTALIYALLLIQALFWIAVMLGGIDSPAFGSWCDAIGDAMLLAYGVTRLDGQV</sequence>
<organism evidence="2 3">
    <name type="scientific">Salinomyces thailandicus</name>
    <dbReference type="NCBI Taxonomy" id="706561"/>
    <lineage>
        <taxon>Eukaryota</taxon>
        <taxon>Fungi</taxon>
        <taxon>Dikarya</taxon>
        <taxon>Ascomycota</taxon>
        <taxon>Pezizomycotina</taxon>
        <taxon>Dothideomycetes</taxon>
        <taxon>Dothideomycetidae</taxon>
        <taxon>Mycosphaerellales</taxon>
        <taxon>Teratosphaeriaceae</taxon>
        <taxon>Salinomyces</taxon>
    </lineage>
</organism>
<protein>
    <submittedName>
        <fullName evidence="2">Uncharacterized protein</fullName>
    </submittedName>
</protein>
<keyword evidence="3" id="KW-1185">Reference proteome</keyword>
<accession>A0A4V5N5M8</accession>
<keyword evidence="1" id="KW-0812">Transmembrane</keyword>
<evidence type="ECO:0000256" key="1">
    <source>
        <dbReference type="SAM" id="Phobius"/>
    </source>
</evidence>
<keyword evidence="1" id="KW-0472">Membrane</keyword>
<comment type="caution">
    <text evidence="2">The sequence shown here is derived from an EMBL/GenBank/DDBJ whole genome shotgun (WGS) entry which is preliminary data.</text>
</comment>
<reference evidence="2 3" key="1">
    <citation type="submission" date="2017-03" db="EMBL/GenBank/DDBJ databases">
        <title>Genomes of endolithic fungi from Antarctica.</title>
        <authorList>
            <person name="Coleine C."/>
            <person name="Masonjones S."/>
            <person name="Stajich J.E."/>
        </authorList>
    </citation>
    <scope>NUCLEOTIDE SEQUENCE [LARGE SCALE GENOMIC DNA]</scope>
    <source>
        <strain evidence="2 3">CCFEE 6315</strain>
    </source>
</reference>
<gene>
    <name evidence="2" type="ORF">B0A50_01234</name>
</gene>
<keyword evidence="1" id="KW-1133">Transmembrane helix</keyword>
<dbReference type="EMBL" id="NAJL01000006">
    <property type="protein sequence ID" value="TKA31989.1"/>
    <property type="molecule type" value="Genomic_DNA"/>
</dbReference>